<protein>
    <submittedName>
        <fullName evidence="1">Uncharacterized protein</fullName>
    </submittedName>
</protein>
<proteinExistence type="predicted"/>
<name>A0AAP0EZB5_9MAGN</name>
<dbReference type="Proteomes" id="UP001419268">
    <property type="component" value="Unassembled WGS sequence"/>
</dbReference>
<accession>A0AAP0EZB5</accession>
<sequence length="78" mass="8743">MRCQLSNKGETPGGRHVAAASAMMVNIVGEQWPLKYARKILCNGSKMNTTNEVLFNNVLKYASVGMRCHMNKTHSFNR</sequence>
<evidence type="ECO:0000313" key="2">
    <source>
        <dbReference type="Proteomes" id="UP001419268"/>
    </source>
</evidence>
<dbReference type="EMBL" id="JBBNAG010000010">
    <property type="protein sequence ID" value="KAK9101015.1"/>
    <property type="molecule type" value="Genomic_DNA"/>
</dbReference>
<gene>
    <name evidence="1" type="ORF">Scep_024445</name>
</gene>
<keyword evidence="2" id="KW-1185">Reference proteome</keyword>
<reference evidence="1 2" key="1">
    <citation type="submission" date="2024-01" db="EMBL/GenBank/DDBJ databases">
        <title>Genome assemblies of Stephania.</title>
        <authorList>
            <person name="Yang L."/>
        </authorList>
    </citation>
    <scope>NUCLEOTIDE SEQUENCE [LARGE SCALE GENOMIC DNA]</scope>
    <source>
        <strain evidence="1">JXDWG</strain>
        <tissue evidence="1">Leaf</tissue>
    </source>
</reference>
<evidence type="ECO:0000313" key="1">
    <source>
        <dbReference type="EMBL" id="KAK9101015.1"/>
    </source>
</evidence>
<organism evidence="1 2">
    <name type="scientific">Stephania cephalantha</name>
    <dbReference type="NCBI Taxonomy" id="152367"/>
    <lineage>
        <taxon>Eukaryota</taxon>
        <taxon>Viridiplantae</taxon>
        <taxon>Streptophyta</taxon>
        <taxon>Embryophyta</taxon>
        <taxon>Tracheophyta</taxon>
        <taxon>Spermatophyta</taxon>
        <taxon>Magnoliopsida</taxon>
        <taxon>Ranunculales</taxon>
        <taxon>Menispermaceae</taxon>
        <taxon>Menispermoideae</taxon>
        <taxon>Cissampelideae</taxon>
        <taxon>Stephania</taxon>
    </lineage>
</organism>
<dbReference type="AlphaFoldDB" id="A0AAP0EZB5"/>
<comment type="caution">
    <text evidence="1">The sequence shown here is derived from an EMBL/GenBank/DDBJ whole genome shotgun (WGS) entry which is preliminary data.</text>
</comment>